<dbReference type="InterPro" id="IPR005018">
    <property type="entry name" value="DOMON_domain"/>
</dbReference>
<dbReference type="OrthoDB" id="6372137at2759"/>
<evidence type="ECO:0000313" key="3">
    <source>
        <dbReference type="Proteomes" id="UP000252519"/>
    </source>
</evidence>
<dbReference type="STRING" id="29170.A0A368FTT2"/>
<comment type="caution">
    <text evidence="2">The sequence shown here is derived from an EMBL/GenBank/DDBJ whole genome shotgun (WGS) entry which is preliminary data.</text>
</comment>
<dbReference type="PROSITE" id="PS50836">
    <property type="entry name" value="DOMON"/>
    <property type="match status" value="1"/>
</dbReference>
<dbReference type="AlphaFoldDB" id="A0A368FTT2"/>
<name>A0A368FTT2_ANCCA</name>
<protein>
    <submittedName>
        <fullName evidence="2">DOMON domain protein</fullName>
    </submittedName>
</protein>
<dbReference type="Pfam" id="PF03351">
    <property type="entry name" value="DOMON"/>
    <property type="match status" value="1"/>
</dbReference>
<dbReference type="EMBL" id="JOJR01000728">
    <property type="protein sequence ID" value="RCN34878.1"/>
    <property type="molecule type" value="Genomic_DNA"/>
</dbReference>
<evidence type="ECO:0000259" key="1">
    <source>
        <dbReference type="PROSITE" id="PS50836"/>
    </source>
</evidence>
<accession>A0A368FTT2</accession>
<organism evidence="2 3">
    <name type="scientific">Ancylostoma caninum</name>
    <name type="common">Dog hookworm</name>
    <dbReference type="NCBI Taxonomy" id="29170"/>
    <lineage>
        <taxon>Eukaryota</taxon>
        <taxon>Metazoa</taxon>
        <taxon>Ecdysozoa</taxon>
        <taxon>Nematoda</taxon>
        <taxon>Chromadorea</taxon>
        <taxon>Rhabditida</taxon>
        <taxon>Rhabditina</taxon>
        <taxon>Rhabditomorpha</taxon>
        <taxon>Strongyloidea</taxon>
        <taxon>Ancylostomatidae</taxon>
        <taxon>Ancylostomatinae</taxon>
        <taxon>Ancylostoma</taxon>
    </lineage>
</organism>
<proteinExistence type="predicted"/>
<evidence type="ECO:0000313" key="2">
    <source>
        <dbReference type="EMBL" id="RCN34878.1"/>
    </source>
</evidence>
<dbReference type="Proteomes" id="UP000252519">
    <property type="component" value="Unassembled WGS sequence"/>
</dbReference>
<keyword evidence="3" id="KW-1185">Reference proteome</keyword>
<gene>
    <name evidence="2" type="ORF">ANCCAN_19264</name>
</gene>
<reference evidence="2 3" key="1">
    <citation type="submission" date="2014-10" db="EMBL/GenBank/DDBJ databases">
        <title>Draft genome of the hookworm Ancylostoma caninum.</title>
        <authorList>
            <person name="Mitreva M."/>
        </authorList>
    </citation>
    <scope>NUCLEOTIDE SEQUENCE [LARGE SCALE GENOMIC DNA]</scope>
    <source>
        <strain evidence="2 3">Baltimore</strain>
    </source>
</reference>
<feature type="domain" description="DOMON" evidence="1">
    <location>
        <begin position="1"/>
        <end position="132"/>
    </location>
</feature>
<sequence>MRFSWLLTGENLMEIEMSVNADSADEVYVAVGFSSDDLMGDESVIECSALQGLPLSLKLSYNVNATTDPTTNGEPTNWRLPSAGSEFFVKSKTSFVDGSIYCSATLNVSGAVDAGLLRFDAARFYYLLMANGPTDSEGLLHHNHDVTSPKPMNLSNVNITSFTGTNHQQADMET</sequence>